<dbReference type="InterPro" id="IPR022036">
    <property type="entry name" value="DUF3605"/>
</dbReference>
<dbReference type="STRING" id="1182543.W9WE46"/>
<organism evidence="1 2">
    <name type="scientific">Cladophialophora psammophila CBS 110553</name>
    <dbReference type="NCBI Taxonomy" id="1182543"/>
    <lineage>
        <taxon>Eukaryota</taxon>
        <taxon>Fungi</taxon>
        <taxon>Dikarya</taxon>
        <taxon>Ascomycota</taxon>
        <taxon>Pezizomycotina</taxon>
        <taxon>Eurotiomycetes</taxon>
        <taxon>Chaetothyriomycetidae</taxon>
        <taxon>Chaetothyriales</taxon>
        <taxon>Herpotrichiellaceae</taxon>
        <taxon>Cladophialophora</taxon>
    </lineage>
</organism>
<evidence type="ECO:0000313" key="2">
    <source>
        <dbReference type="Proteomes" id="UP000019471"/>
    </source>
</evidence>
<dbReference type="GO" id="GO:0005737">
    <property type="term" value="C:cytoplasm"/>
    <property type="evidence" value="ECO:0007669"/>
    <property type="project" value="TreeGrafter"/>
</dbReference>
<dbReference type="Proteomes" id="UP000019471">
    <property type="component" value="Unassembled WGS sequence"/>
</dbReference>
<dbReference type="OrthoDB" id="10053431at2759"/>
<sequence length="256" mass="30239">MPHSVHPTPRENTPAPGEVLDLSKLWWNINVPKEQWTEECPPYLLGQSEKNIGILSRKDEDFKRYPWQQVEELVRTNNIHHFHRPSSQLRGYLAYTYHLKKTYGSVLLYIQQHRLGWPTITPSGDAPFSNPSDYKILYNDWPYFVEEGIKHLVVWTKFPIDENEETGEVTREAKRQIDEFIGKTFCEGEAGKRIEREKIVWFKNWKSLKSVHALGRSAYMRKLDGNDELSQQERTLCNLAVQSIEFRWLRGTHSRR</sequence>
<dbReference type="EMBL" id="AMGX01000020">
    <property type="protein sequence ID" value="EXJ66352.1"/>
    <property type="molecule type" value="Genomic_DNA"/>
</dbReference>
<dbReference type="GO" id="GO:0006044">
    <property type="term" value="P:N-acetylglucosamine metabolic process"/>
    <property type="evidence" value="ECO:0007669"/>
    <property type="project" value="TreeGrafter"/>
</dbReference>
<accession>W9WE46</accession>
<reference evidence="1 2" key="1">
    <citation type="submission" date="2013-03" db="EMBL/GenBank/DDBJ databases">
        <title>The Genome Sequence of Cladophialophora psammophila CBS 110553.</title>
        <authorList>
            <consortium name="The Broad Institute Genomics Platform"/>
            <person name="Cuomo C."/>
            <person name="de Hoog S."/>
            <person name="Gorbushina A."/>
            <person name="Walker B."/>
            <person name="Young S.K."/>
            <person name="Zeng Q."/>
            <person name="Gargeya S."/>
            <person name="Fitzgerald M."/>
            <person name="Haas B."/>
            <person name="Abouelleil A."/>
            <person name="Allen A.W."/>
            <person name="Alvarado L."/>
            <person name="Arachchi H.M."/>
            <person name="Berlin A.M."/>
            <person name="Chapman S.B."/>
            <person name="Gainer-Dewar J."/>
            <person name="Goldberg J."/>
            <person name="Griggs A."/>
            <person name="Gujja S."/>
            <person name="Hansen M."/>
            <person name="Howarth C."/>
            <person name="Imamovic A."/>
            <person name="Ireland A."/>
            <person name="Larimer J."/>
            <person name="McCowan C."/>
            <person name="Murphy C."/>
            <person name="Pearson M."/>
            <person name="Poon T.W."/>
            <person name="Priest M."/>
            <person name="Roberts A."/>
            <person name="Saif S."/>
            <person name="Shea T."/>
            <person name="Sisk P."/>
            <person name="Sykes S."/>
            <person name="Wortman J."/>
            <person name="Nusbaum C."/>
            <person name="Birren B."/>
        </authorList>
    </citation>
    <scope>NUCLEOTIDE SEQUENCE [LARGE SCALE GENOMIC DNA]</scope>
    <source>
        <strain evidence="1 2">CBS 110553</strain>
    </source>
</reference>
<dbReference type="PANTHER" id="PTHR35020:SF4">
    <property type="entry name" value="N-ACETYLGLUCOSAMINE-INDUCED PROTEIN 1"/>
    <property type="match status" value="1"/>
</dbReference>
<evidence type="ECO:0000313" key="1">
    <source>
        <dbReference type="EMBL" id="EXJ66352.1"/>
    </source>
</evidence>
<comment type="caution">
    <text evidence="1">The sequence shown here is derived from an EMBL/GenBank/DDBJ whole genome shotgun (WGS) entry which is preliminary data.</text>
</comment>
<dbReference type="Pfam" id="PF12239">
    <property type="entry name" value="DUF3605"/>
    <property type="match status" value="1"/>
</dbReference>
<gene>
    <name evidence="1" type="ORF">A1O5_10504</name>
</gene>
<name>W9WE46_9EURO</name>
<protein>
    <submittedName>
        <fullName evidence="1">Uncharacterized protein</fullName>
    </submittedName>
</protein>
<dbReference type="PANTHER" id="PTHR35020">
    <property type="entry name" value="N-ACETYLGLUCOSAMINE-INDUCED PROTEIN 1"/>
    <property type="match status" value="1"/>
</dbReference>
<dbReference type="GeneID" id="19195197"/>
<dbReference type="RefSeq" id="XP_007749270.1">
    <property type="nucleotide sequence ID" value="XM_007751080.1"/>
</dbReference>
<dbReference type="AlphaFoldDB" id="W9WE46"/>
<proteinExistence type="predicted"/>
<dbReference type="HOGENOM" id="CLU_075862_0_0_1"/>
<keyword evidence="2" id="KW-1185">Reference proteome</keyword>
<dbReference type="eggNOG" id="ENOG502S263">
    <property type="taxonomic scope" value="Eukaryota"/>
</dbReference>